<dbReference type="EMBL" id="UINC01025073">
    <property type="protein sequence ID" value="SVA99976.1"/>
    <property type="molecule type" value="Genomic_DNA"/>
</dbReference>
<dbReference type="PANTHER" id="PTHR22946">
    <property type="entry name" value="DIENELACTONE HYDROLASE DOMAIN-CONTAINING PROTEIN-RELATED"/>
    <property type="match status" value="1"/>
</dbReference>
<feature type="non-terminal residue" evidence="1">
    <location>
        <position position="594"/>
    </location>
</feature>
<accession>A0A382AEN4</accession>
<dbReference type="AlphaFoldDB" id="A0A382AEN4"/>
<dbReference type="PANTHER" id="PTHR22946:SF8">
    <property type="entry name" value="ACETYL XYLAN ESTERASE DOMAIN-CONTAINING PROTEIN"/>
    <property type="match status" value="1"/>
</dbReference>
<proteinExistence type="predicted"/>
<dbReference type="Gene3D" id="3.40.50.1820">
    <property type="entry name" value="alpha/beta hydrolase"/>
    <property type="match status" value="2"/>
</dbReference>
<organism evidence="1">
    <name type="scientific">marine metagenome</name>
    <dbReference type="NCBI Taxonomy" id="408172"/>
    <lineage>
        <taxon>unclassified sequences</taxon>
        <taxon>metagenomes</taxon>
        <taxon>ecological metagenomes</taxon>
    </lineage>
</organism>
<protein>
    <recommendedName>
        <fullName evidence="2">Acetyl xylan esterase domain-containing protein</fullName>
    </recommendedName>
</protein>
<evidence type="ECO:0008006" key="2">
    <source>
        <dbReference type="Google" id="ProtNLM"/>
    </source>
</evidence>
<name>A0A382AEN4_9ZZZZ</name>
<sequence length="594" mass="66580">MLLSLGTLEAARAQPAPETVAALRNLSAVVLSKELREKFKDQTWRALRERGDAANRLDVANWRKIKNLKGWETLREDKLRRLRAALGEVPPVPNPLPSRVTRTIQGDGFVIENLVYQTRPGIWVTANLYAPAKPGKKMPGILIAHSHHRPKTQGELQDMGMTWARAGCVVLVIDQLGHGERADHPFQSEQDYTEKNSGYRWWRQDYYYRFDVNAQLHLIGDSLMGWMAWDLMRGVDLLLARPGIDPEKILLLGAVAGGGDPAAVTAALDQRITGVVPFNFGGPQPETRFPLPEDAELRFNYLGGAYWEGTRNLRRSGVDGFFHWSIAASAAPRALVYAHEFAWDKERDPIWKRLNTIYGFYNAGDRIDYTLGRGSVKGRPPEATHCTNIGPHHRQRIHQAFQRWFDIGVTPQTEYSQRLEPEQLRSMTVQARRDLKPRKFFETARDIAQSQIAIARKVLASKTPAARRKQLQADWRALLGDINPRVQAKVLSRQGETLKDCAIRVERIALQTEPGIVVPMLLLQHTLAKNQTGSVVVAVAQAGKEKFLRERAGEITELLTAGATVCLPNVRGAGTSRGGRGELGSASYYALFFE</sequence>
<evidence type="ECO:0000313" key="1">
    <source>
        <dbReference type="EMBL" id="SVA99976.1"/>
    </source>
</evidence>
<dbReference type="InterPro" id="IPR050261">
    <property type="entry name" value="FrsA_esterase"/>
</dbReference>
<dbReference type="InterPro" id="IPR029058">
    <property type="entry name" value="AB_hydrolase_fold"/>
</dbReference>
<reference evidence="1" key="1">
    <citation type="submission" date="2018-05" db="EMBL/GenBank/DDBJ databases">
        <authorList>
            <person name="Lanie J.A."/>
            <person name="Ng W.-L."/>
            <person name="Kazmierczak K.M."/>
            <person name="Andrzejewski T.M."/>
            <person name="Davidsen T.M."/>
            <person name="Wayne K.J."/>
            <person name="Tettelin H."/>
            <person name="Glass J.I."/>
            <person name="Rusch D."/>
            <person name="Podicherti R."/>
            <person name="Tsui H.-C.T."/>
            <person name="Winkler M.E."/>
        </authorList>
    </citation>
    <scope>NUCLEOTIDE SEQUENCE</scope>
</reference>
<gene>
    <name evidence="1" type="ORF">METZ01_LOCUS152830</name>
</gene>
<dbReference type="SUPFAM" id="SSF53474">
    <property type="entry name" value="alpha/beta-Hydrolases"/>
    <property type="match status" value="1"/>
</dbReference>